<name>A0A7H0GG03_9BURK</name>
<dbReference type="GO" id="GO:0051536">
    <property type="term" value="F:iron-sulfur cluster binding"/>
    <property type="evidence" value="ECO:0007669"/>
    <property type="project" value="UniProtKB-KW"/>
</dbReference>
<dbReference type="Pfam" id="PF04055">
    <property type="entry name" value="Radical_SAM"/>
    <property type="match status" value="1"/>
</dbReference>
<dbReference type="InterPro" id="IPR007197">
    <property type="entry name" value="rSAM"/>
</dbReference>
<keyword evidence="4" id="KW-0408">Iron</keyword>
<evidence type="ECO:0000313" key="7">
    <source>
        <dbReference type="EMBL" id="QNP47219.1"/>
    </source>
</evidence>
<evidence type="ECO:0000256" key="3">
    <source>
        <dbReference type="ARBA" id="ARBA00022723"/>
    </source>
</evidence>
<dbReference type="PANTHER" id="PTHR21180">
    <property type="entry name" value="ENDONUCLEASE/EXONUCLEASE/PHOSPHATASE FAMILY DOMAIN-CONTAINING PROTEIN 1"/>
    <property type="match status" value="1"/>
</dbReference>
<dbReference type="GO" id="GO:0003824">
    <property type="term" value="F:catalytic activity"/>
    <property type="evidence" value="ECO:0007669"/>
    <property type="project" value="InterPro"/>
</dbReference>
<comment type="cofactor">
    <cofactor evidence="1">
        <name>[4Fe-4S] cluster</name>
        <dbReference type="ChEBI" id="CHEBI:49883"/>
    </cofactor>
</comment>
<proteinExistence type="predicted"/>
<dbReference type="InterPro" id="IPR010994">
    <property type="entry name" value="RuvA_2-like"/>
</dbReference>
<dbReference type="SFLD" id="SFLDG01102">
    <property type="entry name" value="Uncharacterised_Radical_SAM_Su"/>
    <property type="match status" value="1"/>
</dbReference>
<feature type="domain" description="Radical SAM core" evidence="6">
    <location>
        <begin position="61"/>
        <end position="185"/>
    </location>
</feature>
<gene>
    <name evidence="7" type="ORF">H9K75_12550</name>
</gene>
<keyword evidence="2" id="KW-0949">S-adenosyl-L-methionine</keyword>
<sequence length="441" mass="49454">MQLIRKLSILADAAKYDASCASSGVKGRDSRGGRGIGSAEGSGICHSYTPDGRCVSLLKILLTNFCVYDCQYCINRKSSNVQRARFAVQEVVDLTLDFYRRNLIEGLFLSSGIIQSADYTMEQLVQVARDLREVHDFRGYIHLKTIPEASSDLLAEAGRFADRLSINIELPTEQGLEAFAPEKSLPSIHRSMDDVAQRVKAHDEERRLAQQRRVRSLPGARRAQPLAVPGFAPAGQSTQMIVGADRSSDSDILTTSSALYGGYRLRRVYYSAYSPIPDASSTLPPVAPPMVREHRLYQADWLMRFYGFAATEVTEHQPDGMLDLELDPKLAWALAHRHWFPVRIATAPREMLLRIPGLGVKSVDLLIAARRVRPLRTDDLRRLRVSLPKVLPFVELADHHPRGQLDDADLRARLLQSTRIGSVQQRHAGFAWQEREQLALF</sequence>
<dbReference type="Proteomes" id="UP000516028">
    <property type="component" value="Chromosome"/>
</dbReference>
<dbReference type="AlphaFoldDB" id="A0A7H0GG03"/>
<evidence type="ECO:0000256" key="1">
    <source>
        <dbReference type="ARBA" id="ARBA00001966"/>
    </source>
</evidence>
<dbReference type="SFLD" id="SFLDS00029">
    <property type="entry name" value="Radical_SAM"/>
    <property type="match status" value="1"/>
</dbReference>
<dbReference type="KEGG" id="daer:H9K75_12550"/>
<dbReference type="EMBL" id="CP060783">
    <property type="protein sequence ID" value="QNP47219.1"/>
    <property type="molecule type" value="Genomic_DNA"/>
</dbReference>
<evidence type="ECO:0000259" key="6">
    <source>
        <dbReference type="Pfam" id="PF04055"/>
    </source>
</evidence>
<dbReference type="SUPFAM" id="SSF47781">
    <property type="entry name" value="RuvA domain 2-like"/>
    <property type="match status" value="1"/>
</dbReference>
<dbReference type="InterPro" id="IPR058240">
    <property type="entry name" value="rSAM_sf"/>
</dbReference>
<evidence type="ECO:0000256" key="5">
    <source>
        <dbReference type="ARBA" id="ARBA00023014"/>
    </source>
</evidence>
<dbReference type="PANTHER" id="PTHR21180:SF9">
    <property type="entry name" value="TYPE II SECRETION SYSTEM PROTEIN K"/>
    <property type="match status" value="1"/>
</dbReference>
<keyword evidence="8" id="KW-1185">Reference proteome</keyword>
<dbReference type="InterPro" id="IPR023874">
    <property type="entry name" value="DNA_rSAM_put"/>
</dbReference>
<keyword evidence="3" id="KW-0479">Metal-binding</keyword>
<dbReference type="InterPro" id="IPR051675">
    <property type="entry name" value="Endo/Exo/Phosphatase_dom_1"/>
</dbReference>
<dbReference type="GO" id="GO:0046872">
    <property type="term" value="F:metal ion binding"/>
    <property type="evidence" value="ECO:0007669"/>
    <property type="project" value="UniProtKB-KW"/>
</dbReference>
<dbReference type="InterPro" id="IPR013785">
    <property type="entry name" value="Aldolase_TIM"/>
</dbReference>
<organism evidence="7 8">
    <name type="scientific">Diaphorobacter aerolatus</name>
    <dbReference type="NCBI Taxonomy" id="1288495"/>
    <lineage>
        <taxon>Bacteria</taxon>
        <taxon>Pseudomonadati</taxon>
        <taxon>Pseudomonadota</taxon>
        <taxon>Betaproteobacteria</taxon>
        <taxon>Burkholderiales</taxon>
        <taxon>Comamonadaceae</taxon>
        <taxon>Diaphorobacter</taxon>
    </lineage>
</organism>
<dbReference type="Gene3D" id="3.20.20.70">
    <property type="entry name" value="Aldolase class I"/>
    <property type="match status" value="1"/>
</dbReference>
<protein>
    <submittedName>
        <fullName evidence="7">Putative DNA modification/repair radical SAM protein</fullName>
    </submittedName>
</protein>
<evidence type="ECO:0000256" key="4">
    <source>
        <dbReference type="ARBA" id="ARBA00023004"/>
    </source>
</evidence>
<keyword evidence="5" id="KW-0411">Iron-sulfur</keyword>
<evidence type="ECO:0000313" key="8">
    <source>
        <dbReference type="Proteomes" id="UP000516028"/>
    </source>
</evidence>
<reference evidence="7 8" key="1">
    <citation type="submission" date="2020-08" db="EMBL/GenBank/DDBJ databases">
        <title>Genome sequence of Diaphorobacter aerolatus KACC 16536T.</title>
        <authorList>
            <person name="Hyun D.-W."/>
            <person name="Bae J.-W."/>
        </authorList>
    </citation>
    <scope>NUCLEOTIDE SEQUENCE [LARGE SCALE GENOMIC DNA]</scope>
    <source>
        <strain evidence="7 8">KACC 16536</strain>
    </source>
</reference>
<dbReference type="NCBIfam" id="TIGR03916">
    <property type="entry name" value="rSAM_link_UDG"/>
    <property type="match status" value="1"/>
</dbReference>
<evidence type="ECO:0000256" key="2">
    <source>
        <dbReference type="ARBA" id="ARBA00022691"/>
    </source>
</evidence>
<dbReference type="SUPFAM" id="SSF102114">
    <property type="entry name" value="Radical SAM enzymes"/>
    <property type="match status" value="1"/>
</dbReference>
<accession>A0A7H0GG03</accession>
<dbReference type="RefSeq" id="WP_187722932.1">
    <property type="nucleotide sequence ID" value="NZ_CP060783.1"/>
</dbReference>